<dbReference type="Pfam" id="PF08376">
    <property type="entry name" value="NIT"/>
    <property type="match status" value="1"/>
</dbReference>
<feature type="region of interest" description="Disordered" evidence="7">
    <location>
        <begin position="1"/>
        <end position="23"/>
    </location>
</feature>
<evidence type="ECO:0000259" key="9">
    <source>
        <dbReference type="PROSITE" id="PS50109"/>
    </source>
</evidence>
<dbReference type="InterPro" id="IPR013587">
    <property type="entry name" value="Nitrate/nitrite_sensing"/>
</dbReference>
<reference evidence="10 11" key="1">
    <citation type="submission" date="2019-11" db="EMBL/GenBank/DDBJ databases">
        <title>Draft genome of Amycolatopsis RM579.</title>
        <authorList>
            <person name="Duangmal K."/>
            <person name="Mingma R."/>
        </authorList>
    </citation>
    <scope>NUCLEOTIDE SEQUENCE [LARGE SCALE GENOMIC DNA]</scope>
    <source>
        <strain evidence="10 11">RM579</strain>
    </source>
</reference>
<keyword evidence="3" id="KW-0597">Phosphoprotein</keyword>
<dbReference type="SMART" id="SM00387">
    <property type="entry name" value="HATPase_c"/>
    <property type="match status" value="1"/>
</dbReference>
<evidence type="ECO:0000256" key="1">
    <source>
        <dbReference type="ARBA" id="ARBA00000085"/>
    </source>
</evidence>
<keyword evidence="5" id="KW-0418">Kinase</keyword>
<dbReference type="InterPro" id="IPR036890">
    <property type="entry name" value="HATPase_C_sf"/>
</dbReference>
<dbReference type="Pfam" id="PF02518">
    <property type="entry name" value="HATPase_c"/>
    <property type="match status" value="1"/>
</dbReference>
<evidence type="ECO:0000256" key="8">
    <source>
        <dbReference type="SAM" id="Phobius"/>
    </source>
</evidence>
<evidence type="ECO:0000256" key="7">
    <source>
        <dbReference type="SAM" id="MobiDB-lite"/>
    </source>
</evidence>
<dbReference type="InterPro" id="IPR003594">
    <property type="entry name" value="HATPase_dom"/>
</dbReference>
<dbReference type="InterPro" id="IPR050980">
    <property type="entry name" value="2C_sensor_his_kinase"/>
</dbReference>
<keyword evidence="8" id="KW-0812">Transmembrane</keyword>
<keyword evidence="6" id="KW-0902">Two-component regulatory system</keyword>
<dbReference type="OrthoDB" id="3502710at2"/>
<dbReference type="PANTHER" id="PTHR44936:SF9">
    <property type="entry name" value="SENSOR PROTEIN CREC"/>
    <property type="match status" value="1"/>
</dbReference>
<evidence type="ECO:0000256" key="4">
    <source>
        <dbReference type="ARBA" id="ARBA00022679"/>
    </source>
</evidence>
<dbReference type="GO" id="GO:0000160">
    <property type="term" value="P:phosphorelay signal transduction system"/>
    <property type="evidence" value="ECO:0007669"/>
    <property type="project" value="UniProtKB-KW"/>
</dbReference>
<sequence length="871" mass="92528">MRKMRNTGGQPAPERGGAASTVPGPVRTLAAWRRWPTSVKIVALVALPVLIAGATGGVLVATTMSTVRGAYADERIVQAENSVLKLLGSVQAERELGSGTANTPADQGQLADARSEVDTAAAQFSAAMAAVGESGEPRRAAEAQLARINDVRAVPGPVQLVTAYSDLTGALLDVSSTLVRRADDRELSADLLGTLDLARAHEYLARQQSFVELGLGGAPVAGPDLAAAREATTLGASWLDQFTAIAPDSALRAYRETVPADDKAARDALAARVLNPGAAFVPAVPAAQWRDAGRVVDRLDVLTGQFSAADIGLASRKADDAAARNRTLVIALAAAGVVAAMLVLVIGGYLHRTVSSLRRSAVEIAETGLPAKLRRAREGHPETAPSLPPSHDGEFGALAKAFDSVCAEAISAAAEHAKMRAGYSEVFENVFMRSQSLMLRQLRLIENLEKDEPAPDRLELLYRLDHLVTRMRRNNENILVLSGNEPVRKPGKPATVETVFHAATSEIEQYQRVEALDAPKAKIIDTAAQDLTRMLAELLDNATSFSAPETTVTVQGQILRDGSLSIAVVDSGIGMSDEELEHANQRLTRLGSADLADSRRVGLVVVGRLAGRHGIGVELLGGDQASGVTAVLSVPADLVLEAERPGWADRRHAMQAASSRRARQNPPAATGGAANGQLAPVRRLVEVGARQEKTAERAAPAPLDEQTRQQLVESSHADVPEELPVRTPNRVIGRSGAVTAKTAEQRAASGWFKARNTATQPRAVSRSTVADGSRENWPSQADEGWIIVETVARSDKYTYTDDGLPIRRRGAQLLPGSAAGRPVQSTERDPARARSRLSSFQQGIRKARGDDGKRPRKPGGWGKLRKSDSDQ</sequence>
<dbReference type="Gene3D" id="3.30.565.10">
    <property type="entry name" value="Histidine kinase-like ATPase, C-terminal domain"/>
    <property type="match status" value="1"/>
</dbReference>
<evidence type="ECO:0000256" key="5">
    <source>
        <dbReference type="ARBA" id="ARBA00022777"/>
    </source>
</evidence>
<proteinExistence type="predicted"/>
<feature type="region of interest" description="Disordered" evidence="7">
    <location>
        <begin position="650"/>
        <end position="680"/>
    </location>
</feature>
<evidence type="ECO:0000313" key="10">
    <source>
        <dbReference type="EMBL" id="MTD55807.1"/>
    </source>
</evidence>
<dbReference type="EC" id="2.7.13.3" evidence="2"/>
<dbReference type="EMBL" id="WMBA01000026">
    <property type="protein sequence ID" value="MTD55807.1"/>
    <property type="molecule type" value="Genomic_DNA"/>
</dbReference>
<dbReference type="PANTHER" id="PTHR44936">
    <property type="entry name" value="SENSOR PROTEIN CREC"/>
    <property type="match status" value="1"/>
</dbReference>
<protein>
    <recommendedName>
        <fullName evidence="2">histidine kinase</fullName>
        <ecNumber evidence="2">2.7.13.3</ecNumber>
    </recommendedName>
</protein>
<dbReference type="GO" id="GO:0004673">
    <property type="term" value="F:protein histidine kinase activity"/>
    <property type="evidence" value="ECO:0007669"/>
    <property type="project" value="UniProtKB-EC"/>
</dbReference>
<name>A0A6N7YRZ8_9PSEU</name>
<feature type="domain" description="Histidine kinase" evidence="9">
    <location>
        <begin position="531"/>
        <end position="638"/>
    </location>
</feature>
<keyword evidence="8" id="KW-1133">Transmembrane helix</keyword>
<gene>
    <name evidence="10" type="ORF">GKO32_17765</name>
</gene>
<accession>A0A6N7YRZ8</accession>
<evidence type="ECO:0000256" key="2">
    <source>
        <dbReference type="ARBA" id="ARBA00012438"/>
    </source>
</evidence>
<comment type="caution">
    <text evidence="10">The sequence shown here is derived from an EMBL/GenBank/DDBJ whole genome shotgun (WGS) entry which is preliminary data.</text>
</comment>
<dbReference type="PROSITE" id="PS50109">
    <property type="entry name" value="HIS_KIN"/>
    <property type="match status" value="1"/>
</dbReference>
<evidence type="ECO:0000256" key="6">
    <source>
        <dbReference type="ARBA" id="ARBA00023012"/>
    </source>
</evidence>
<dbReference type="Proteomes" id="UP000440096">
    <property type="component" value="Unassembled WGS sequence"/>
</dbReference>
<keyword evidence="4" id="KW-0808">Transferase</keyword>
<keyword evidence="8" id="KW-0472">Membrane</keyword>
<organism evidence="10 11">
    <name type="scientific">Amycolatopsis pithecellobii</name>
    <dbReference type="NCBI Taxonomy" id="664692"/>
    <lineage>
        <taxon>Bacteria</taxon>
        <taxon>Bacillati</taxon>
        <taxon>Actinomycetota</taxon>
        <taxon>Actinomycetes</taxon>
        <taxon>Pseudonocardiales</taxon>
        <taxon>Pseudonocardiaceae</taxon>
        <taxon>Amycolatopsis</taxon>
    </lineage>
</organism>
<feature type="region of interest" description="Disordered" evidence="7">
    <location>
        <begin position="808"/>
        <end position="871"/>
    </location>
</feature>
<feature type="compositionally biased region" description="Low complexity" evidence="7">
    <location>
        <begin position="654"/>
        <end position="676"/>
    </location>
</feature>
<evidence type="ECO:0000256" key="3">
    <source>
        <dbReference type="ARBA" id="ARBA00022553"/>
    </source>
</evidence>
<dbReference type="SUPFAM" id="SSF55874">
    <property type="entry name" value="ATPase domain of HSP90 chaperone/DNA topoisomerase II/histidine kinase"/>
    <property type="match status" value="1"/>
</dbReference>
<comment type="catalytic activity">
    <reaction evidence="1">
        <text>ATP + protein L-histidine = ADP + protein N-phospho-L-histidine.</text>
        <dbReference type="EC" id="2.7.13.3"/>
    </reaction>
</comment>
<feature type="transmembrane region" description="Helical" evidence="8">
    <location>
        <begin position="328"/>
        <end position="350"/>
    </location>
</feature>
<evidence type="ECO:0000313" key="11">
    <source>
        <dbReference type="Proteomes" id="UP000440096"/>
    </source>
</evidence>
<dbReference type="InterPro" id="IPR005467">
    <property type="entry name" value="His_kinase_dom"/>
</dbReference>
<keyword evidence="11" id="KW-1185">Reference proteome</keyword>
<feature type="transmembrane region" description="Helical" evidence="8">
    <location>
        <begin position="41"/>
        <end position="61"/>
    </location>
</feature>
<dbReference type="AlphaFoldDB" id="A0A6N7YRZ8"/>